<dbReference type="Pfam" id="PF15060">
    <property type="entry name" value="PPDFL"/>
    <property type="match status" value="1"/>
</dbReference>
<evidence type="ECO:0000313" key="3">
    <source>
        <dbReference type="Proteomes" id="UP000261680"/>
    </source>
</evidence>
<name>A0A384BKP2_URSMA</name>
<gene>
    <name evidence="4" type="primary">LOC103657509</name>
</gene>
<keyword evidence="3" id="KW-1185">Reference proteome</keyword>
<feature type="region of interest" description="Disordered" evidence="2">
    <location>
        <begin position="222"/>
        <end position="242"/>
    </location>
</feature>
<accession>A0A384BKP2</accession>
<dbReference type="GeneID" id="103657509"/>
<dbReference type="PRINTS" id="PR02071">
    <property type="entry name" value="PPDPFACTOR"/>
</dbReference>
<comment type="similarity">
    <text evidence="1">Belongs to the PPDPF family.</text>
</comment>
<evidence type="ECO:0000256" key="1">
    <source>
        <dbReference type="ARBA" id="ARBA00006609"/>
    </source>
</evidence>
<feature type="region of interest" description="Disordered" evidence="2">
    <location>
        <begin position="156"/>
        <end position="188"/>
    </location>
</feature>
<dbReference type="OrthoDB" id="66510at2759"/>
<protein>
    <submittedName>
        <fullName evidence="4">Uncharacterized protein LOC103657509</fullName>
    </submittedName>
</protein>
<organism evidence="3 4">
    <name type="scientific">Ursus maritimus</name>
    <name type="common">Polar bear</name>
    <name type="synonym">Thalarctos maritimus</name>
    <dbReference type="NCBI Taxonomy" id="29073"/>
    <lineage>
        <taxon>Eukaryota</taxon>
        <taxon>Metazoa</taxon>
        <taxon>Chordata</taxon>
        <taxon>Craniata</taxon>
        <taxon>Vertebrata</taxon>
        <taxon>Euteleostomi</taxon>
        <taxon>Mammalia</taxon>
        <taxon>Eutheria</taxon>
        <taxon>Laurasiatheria</taxon>
        <taxon>Carnivora</taxon>
        <taxon>Caniformia</taxon>
        <taxon>Ursidae</taxon>
        <taxon>Ursus</taxon>
    </lineage>
</organism>
<dbReference type="RefSeq" id="XP_008683142.1">
    <property type="nucleotide sequence ID" value="XM_008684920.2"/>
</dbReference>
<evidence type="ECO:0000256" key="2">
    <source>
        <dbReference type="SAM" id="MobiDB-lite"/>
    </source>
</evidence>
<dbReference type="Proteomes" id="UP000261680">
    <property type="component" value="Unplaced"/>
</dbReference>
<dbReference type="AlphaFoldDB" id="A0A384BKP2"/>
<dbReference type="InterPro" id="IPR026754">
    <property type="entry name" value="PPDPF"/>
</dbReference>
<dbReference type="KEGG" id="umr:103657509"/>
<dbReference type="PANTHER" id="PTHR14572">
    <property type="entry name" value="PANCREATIC PROGENITOR CELL DIFFERENTIATION AND PROLIFERATION FACTOR"/>
    <property type="match status" value="1"/>
</dbReference>
<sequence>MSSRPRPCLGRGVALCGLFCKWAPWPSIRVPTTCDCAPKPARGCHRGFHQPTSSRLASIPSRGSLVATHDYYWNQLGSTSTKSPSLGAEYPADTIPQHPGLPRADPGPWWVNFIWGKSILSFTATVLESPEHSESPQASSRTITCDMALEATRKAMAKPMPGPSPEWPPAGFRRPRKALPSSPLPSRRLGRLQQAEVVGLYTNVHNSIMEGTDYKGVGRVSRGEKEGFRTPGDQEAGDVPGAGTCRLTLAALLLEMLPPRPR</sequence>
<reference evidence="4" key="1">
    <citation type="submission" date="2025-08" db="UniProtKB">
        <authorList>
            <consortium name="RefSeq"/>
        </authorList>
    </citation>
    <scope>IDENTIFICATION</scope>
    <source>
        <tissue evidence="4">Whole blood</tissue>
    </source>
</reference>
<evidence type="ECO:0000313" key="4">
    <source>
        <dbReference type="RefSeq" id="XP_008683142.1"/>
    </source>
</evidence>
<proteinExistence type="inferred from homology"/>
<dbReference type="GO" id="GO:0030154">
    <property type="term" value="P:cell differentiation"/>
    <property type="evidence" value="ECO:0007669"/>
    <property type="project" value="InterPro"/>
</dbReference>